<dbReference type="AlphaFoldDB" id="A0A6F9E7T7"/>
<evidence type="ECO:0000313" key="2">
    <source>
        <dbReference type="Proteomes" id="UP000502196"/>
    </source>
</evidence>
<organism evidence="1 2">
    <name type="scientific">Kyrpidia spormannii</name>
    <dbReference type="NCBI Taxonomy" id="2055160"/>
    <lineage>
        <taxon>Bacteria</taxon>
        <taxon>Bacillati</taxon>
        <taxon>Bacillota</taxon>
        <taxon>Bacilli</taxon>
        <taxon>Bacillales</taxon>
        <taxon>Alicyclobacillaceae</taxon>
        <taxon>Kyrpidia</taxon>
    </lineage>
</organism>
<evidence type="ECO:0000313" key="1">
    <source>
        <dbReference type="EMBL" id="CAB3392357.1"/>
    </source>
</evidence>
<protein>
    <submittedName>
        <fullName evidence="1">Uncharacterized protein</fullName>
    </submittedName>
</protein>
<name>A0A6F9E7T7_9BACL</name>
<sequence length="61" mass="7170">MQGTGPISVRFRESARAGILAYYFEERRAEWMNQPQWRRFEMCLVAAGSKSRKRRSAGSWD</sequence>
<reference evidence="1 2" key="1">
    <citation type="submission" date="2020-04" db="EMBL/GenBank/DDBJ databases">
        <authorList>
            <person name="Hogendoorn C."/>
        </authorList>
    </citation>
    <scope>NUCLEOTIDE SEQUENCE [LARGE SCALE GENOMIC DNA]</scope>
    <source>
        <strain evidence="1">COOX1</strain>
    </source>
</reference>
<proteinExistence type="predicted"/>
<dbReference type="Proteomes" id="UP000502196">
    <property type="component" value="Chromosome"/>
</dbReference>
<gene>
    <name evidence="1" type="ORF">COOX1_1370</name>
</gene>
<accession>A0A6F9E7T7</accession>
<dbReference type="EMBL" id="LR792683">
    <property type="protein sequence ID" value="CAB3392357.1"/>
    <property type="molecule type" value="Genomic_DNA"/>
</dbReference>